<dbReference type="AlphaFoldDB" id="A0A087ULZ9"/>
<dbReference type="EMBL" id="KK120495">
    <property type="protein sequence ID" value="KFM78388.1"/>
    <property type="molecule type" value="Genomic_DNA"/>
</dbReference>
<gene>
    <name evidence="1" type="ORF">X975_12435</name>
</gene>
<sequence>FLCGSKVLFEKYGFKETLNSSKHSSDCKRLENFLESASDLISKATFIIEKLVTQYADESLEFQRPETKSVTKNKQDTSGADITHTKALSRRSGTFDHILTDERLYKRISDTDEKKQSKE</sequence>
<feature type="non-terminal residue" evidence="1">
    <location>
        <position position="1"/>
    </location>
</feature>
<evidence type="ECO:0000313" key="2">
    <source>
        <dbReference type="Proteomes" id="UP000054359"/>
    </source>
</evidence>
<keyword evidence="2" id="KW-1185">Reference proteome</keyword>
<dbReference type="Proteomes" id="UP000054359">
    <property type="component" value="Unassembled WGS sequence"/>
</dbReference>
<protein>
    <submittedName>
        <fullName evidence="1">Uncharacterized protein</fullName>
    </submittedName>
</protein>
<feature type="non-terminal residue" evidence="1">
    <location>
        <position position="119"/>
    </location>
</feature>
<proteinExistence type="predicted"/>
<evidence type="ECO:0000313" key="1">
    <source>
        <dbReference type="EMBL" id="KFM78388.1"/>
    </source>
</evidence>
<organism evidence="1 2">
    <name type="scientific">Stegodyphus mimosarum</name>
    <name type="common">African social velvet spider</name>
    <dbReference type="NCBI Taxonomy" id="407821"/>
    <lineage>
        <taxon>Eukaryota</taxon>
        <taxon>Metazoa</taxon>
        <taxon>Ecdysozoa</taxon>
        <taxon>Arthropoda</taxon>
        <taxon>Chelicerata</taxon>
        <taxon>Arachnida</taxon>
        <taxon>Araneae</taxon>
        <taxon>Araneomorphae</taxon>
        <taxon>Entelegynae</taxon>
        <taxon>Eresoidea</taxon>
        <taxon>Eresidae</taxon>
        <taxon>Stegodyphus</taxon>
    </lineage>
</organism>
<reference evidence="1 2" key="1">
    <citation type="submission" date="2013-11" db="EMBL/GenBank/DDBJ databases">
        <title>Genome sequencing of Stegodyphus mimosarum.</title>
        <authorList>
            <person name="Bechsgaard J."/>
        </authorList>
    </citation>
    <scope>NUCLEOTIDE SEQUENCE [LARGE SCALE GENOMIC DNA]</scope>
</reference>
<accession>A0A087ULZ9</accession>
<name>A0A087ULZ9_STEMI</name>